<dbReference type="NCBIfam" id="TIGR03954">
    <property type="entry name" value="integ_memb_HG"/>
    <property type="match status" value="1"/>
</dbReference>
<evidence type="ECO:0000313" key="8">
    <source>
        <dbReference type="EMBL" id="QQT52606.1"/>
    </source>
</evidence>
<dbReference type="EMBL" id="CABWMV010000024">
    <property type="protein sequence ID" value="VXC86790.1"/>
    <property type="molecule type" value="Genomic_DNA"/>
</dbReference>
<dbReference type="RefSeq" id="WP_046674086.1">
    <property type="nucleotide sequence ID" value="NZ_CP068086.1"/>
</dbReference>
<proteinExistence type="predicted"/>
<evidence type="ECO:0000313" key="11">
    <source>
        <dbReference type="Proteomes" id="UP000251241"/>
    </source>
</evidence>
<evidence type="ECO:0000256" key="6">
    <source>
        <dbReference type="SAM" id="Phobius"/>
    </source>
</evidence>
<evidence type="ECO:0000313" key="12">
    <source>
        <dbReference type="Proteomes" id="UP000432350"/>
    </source>
</evidence>
<organism evidence="9 11">
    <name type="scientific">Sphingobacterium multivorum</name>
    <dbReference type="NCBI Taxonomy" id="28454"/>
    <lineage>
        <taxon>Bacteria</taxon>
        <taxon>Pseudomonadati</taxon>
        <taxon>Bacteroidota</taxon>
        <taxon>Sphingobacteriia</taxon>
        <taxon>Sphingobacteriales</taxon>
        <taxon>Sphingobacteriaceae</taxon>
        <taxon>Sphingobacterium</taxon>
    </lineage>
</organism>
<evidence type="ECO:0000256" key="4">
    <source>
        <dbReference type="ARBA" id="ARBA00022989"/>
    </source>
</evidence>
<feature type="domain" description="DUF3817" evidence="7">
    <location>
        <begin position="2"/>
        <end position="89"/>
    </location>
</feature>
<evidence type="ECO:0000259" key="7">
    <source>
        <dbReference type="Pfam" id="PF12823"/>
    </source>
</evidence>
<dbReference type="Proteomes" id="UP000595498">
    <property type="component" value="Chromosome"/>
</dbReference>
<name>A0A2X2KP57_SPHMU</name>
<dbReference type="PANTHER" id="PTHR40077">
    <property type="entry name" value="MEMBRANE PROTEIN-RELATED"/>
    <property type="match status" value="1"/>
</dbReference>
<feature type="transmembrane region" description="Helical" evidence="6">
    <location>
        <begin position="68"/>
        <end position="86"/>
    </location>
</feature>
<reference evidence="8 13" key="3">
    <citation type="submission" date="2021-01" db="EMBL/GenBank/DDBJ databases">
        <title>FDA dAtabase for Regulatory Grade micrObial Sequences (FDA-ARGOS): Supporting development and validation of Infectious Disease Dx tests.</title>
        <authorList>
            <person name="Sproer C."/>
            <person name="Gronow S."/>
            <person name="Severitt S."/>
            <person name="Schroder I."/>
            <person name="Tallon L."/>
            <person name="Sadzewicz L."/>
            <person name="Zhao X."/>
            <person name="Boylan J."/>
            <person name="Ott S."/>
            <person name="Bowen H."/>
            <person name="Vavikolanu K."/>
            <person name="Mehta A."/>
            <person name="Aluvathingal J."/>
            <person name="Nadendla S."/>
            <person name="Lowell S."/>
            <person name="Myers T."/>
            <person name="Yan Y."/>
            <person name="Sichtig H."/>
        </authorList>
    </citation>
    <scope>NUCLEOTIDE SEQUENCE [LARGE SCALE GENOMIC DNA]</scope>
    <source>
        <strain evidence="8 13">FDAARGOS_1141</strain>
    </source>
</reference>
<accession>A0A654C214</accession>
<feature type="transmembrane region" description="Helical" evidence="6">
    <location>
        <begin position="9"/>
        <end position="29"/>
    </location>
</feature>
<reference evidence="10 12" key="2">
    <citation type="submission" date="2019-10" db="EMBL/GenBank/DDBJ databases">
        <authorList>
            <person name="Karimi E."/>
        </authorList>
    </citation>
    <scope>NUCLEOTIDE SEQUENCE [LARGE SCALE GENOMIC DNA]</scope>
    <source>
        <strain evidence="10">Sphingobacterium sp. 8BC</strain>
    </source>
</reference>
<evidence type="ECO:0000313" key="9">
    <source>
        <dbReference type="EMBL" id="SPZ84119.1"/>
    </source>
</evidence>
<sequence length="99" mass="11460">MLRIFRQIALWEAISTICLFFIAMPLKYFAGIPEAVKIAGSIHGFFVVIFVVMLIMSTVEYKWPILKAVKYFLASLIPIFGFWVELDLKKEIEGKRQKS</sequence>
<gene>
    <name evidence="8" type="ORF">I6I98_20400</name>
    <name evidence="9" type="ORF">NCTC11343_00649</name>
    <name evidence="10" type="ORF">SPHINGO8BC_50556</name>
</gene>
<keyword evidence="3 6" id="KW-0812">Transmembrane</keyword>
<keyword evidence="4 6" id="KW-1133">Transmembrane helix</keyword>
<evidence type="ECO:0000256" key="5">
    <source>
        <dbReference type="ARBA" id="ARBA00023136"/>
    </source>
</evidence>
<dbReference type="EMBL" id="CP068224">
    <property type="protein sequence ID" value="QQT52606.1"/>
    <property type="molecule type" value="Genomic_DNA"/>
</dbReference>
<keyword evidence="2" id="KW-1003">Cell membrane</keyword>
<dbReference type="Pfam" id="PF12823">
    <property type="entry name" value="DUF3817"/>
    <property type="match status" value="1"/>
</dbReference>
<feature type="transmembrane region" description="Helical" evidence="6">
    <location>
        <begin position="35"/>
        <end position="56"/>
    </location>
</feature>
<protein>
    <submittedName>
        <fullName evidence="8">DUF3817 domain-containing protein</fullName>
    </submittedName>
    <submittedName>
        <fullName evidence="9">Integral membrane protein</fullName>
    </submittedName>
</protein>
<dbReference type="AlphaFoldDB" id="A0A2X2KP57"/>
<dbReference type="EMBL" id="UAUU01000002">
    <property type="protein sequence ID" value="SPZ84119.1"/>
    <property type="molecule type" value="Genomic_DNA"/>
</dbReference>
<dbReference type="InterPro" id="IPR023845">
    <property type="entry name" value="DUF3817_TM"/>
</dbReference>
<dbReference type="GO" id="GO:0005886">
    <property type="term" value="C:plasma membrane"/>
    <property type="evidence" value="ECO:0007669"/>
    <property type="project" value="UniProtKB-SubCell"/>
</dbReference>
<evidence type="ECO:0000256" key="3">
    <source>
        <dbReference type="ARBA" id="ARBA00022692"/>
    </source>
</evidence>
<evidence type="ECO:0000313" key="10">
    <source>
        <dbReference type="EMBL" id="VXC86790.1"/>
    </source>
</evidence>
<evidence type="ECO:0000256" key="1">
    <source>
        <dbReference type="ARBA" id="ARBA00004651"/>
    </source>
</evidence>
<evidence type="ECO:0000313" key="13">
    <source>
        <dbReference type="Proteomes" id="UP000595498"/>
    </source>
</evidence>
<accession>A0A2X2KP57</accession>
<reference evidence="9 11" key="1">
    <citation type="submission" date="2018-06" db="EMBL/GenBank/DDBJ databases">
        <authorList>
            <consortium name="Pathogen Informatics"/>
            <person name="Doyle S."/>
        </authorList>
    </citation>
    <scope>NUCLEOTIDE SEQUENCE [LARGE SCALE GENOMIC DNA]</scope>
    <source>
        <strain evidence="9 11">NCTC11343</strain>
    </source>
</reference>
<keyword evidence="13" id="KW-1185">Reference proteome</keyword>
<comment type="subcellular location">
    <subcellularLocation>
        <location evidence="1">Cell membrane</location>
        <topology evidence="1">Multi-pass membrane protein</topology>
    </subcellularLocation>
</comment>
<evidence type="ECO:0000256" key="2">
    <source>
        <dbReference type="ARBA" id="ARBA00022475"/>
    </source>
</evidence>
<keyword evidence="5 6" id="KW-0472">Membrane</keyword>
<dbReference type="GeneID" id="88829185"/>
<dbReference type="Proteomes" id="UP000251241">
    <property type="component" value="Unassembled WGS sequence"/>
</dbReference>
<dbReference type="PANTHER" id="PTHR40077:SF1">
    <property type="entry name" value="MEMBRANE PROTEIN"/>
    <property type="match status" value="1"/>
</dbReference>
<dbReference type="Proteomes" id="UP000432350">
    <property type="component" value="Unassembled WGS sequence"/>
</dbReference>